<keyword evidence="6" id="KW-1185">Reference proteome</keyword>
<dbReference type="RefSeq" id="WP_377979380.1">
    <property type="nucleotide sequence ID" value="NZ_JBBKXY010000003.1"/>
</dbReference>
<proteinExistence type="inferred from homology"/>
<dbReference type="InterPro" id="IPR016181">
    <property type="entry name" value="Acyl_CoA_acyltransferase"/>
</dbReference>
<dbReference type="InterPro" id="IPR004616">
    <property type="entry name" value="Leu/Phe-tRNA_Trfase"/>
</dbReference>
<evidence type="ECO:0000256" key="1">
    <source>
        <dbReference type="ARBA" id="ARBA00022490"/>
    </source>
</evidence>
<evidence type="ECO:0000256" key="3">
    <source>
        <dbReference type="ARBA" id="ARBA00023315"/>
    </source>
</evidence>
<dbReference type="GO" id="GO:0008914">
    <property type="term" value="F:leucyl-tRNA--protein transferase activity"/>
    <property type="evidence" value="ECO:0007669"/>
    <property type="project" value="UniProtKB-EC"/>
</dbReference>
<reference evidence="5 6" key="1">
    <citation type="submission" date="2024-03" db="EMBL/GenBank/DDBJ databases">
        <title>Aquirufa genome sequencing.</title>
        <authorList>
            <person name="Pitt A."/>
            <person name="Hahn M.W."/>
        </authorList>
    </citation>
    <scope>NUCLEOTIDE SEQUENCE [LARGE SCALE GENOMIC DNA]</scope>
    <source>
        <strain evidence="5 6">KTFRIE-69F</strain>
    </source>
</reference>
<accession>A0ABW6D7G9</accession>
<comment type="caution">
    <text evidence="5">The sequence shown here is derived from an EMBL/GenBank/DDBJ whole genome shotgun (WGS) entry which is preliminary data.</text>
</comment>
<comment type="catalytic activity">
    <reaction evidence="4">
        <text>N-terminal L-arginyl-[protein] + L-leucyl-tRNA(Leu) = N-terminal L-leucyl-L-arginyl-[protein] + tRNA(Leu) + H(+)</text>
        <dbReference type="Rhea" id="RHEA:50416"/>
        <dbReference type="Rhea" id="RHEA-COMP:9613"/>
        <dbReference type="Rhea" id="RHEA-COMP:9622"/>
        <dbReference type="Rhea" id="RHEA-COMP:12672"/>
        <dbReference type="Rhea" id="RHEA-COMP:12673"/>
        <dbReference type="ChEBI" id="CHEBI:15378"/>
        <dbReference type="ChEBI" id="CHEBI:64719"/>
        <dbReference type="ChEBI" id="CHEBI:78442"/>
        <dbReference type="ChEBI" id="CHEBI:78494"/>
        <dbReference type="ChEBI" id="CHEBI:133044"/>
        <dbReference type="EC" id="2.3.2.6"/>
    </reaction>
</comment>
<evidence type="ECO:0000256" key="4">
    <source>
        <dbReference type="HAMAP-Rule" id="MF_00688"/>
    </source>
</evidence>
<protein>
    <recommendedName>
        <fullName evidence="4">Leucyl/phenylalanyl-tRNA--protein transferase</fullName>
        <ecNumber evidence="4">2.3.2.6</ecNumber>
    </recommendedName>
    <alternativeName>
        <fullName evidence="4">L/F-transferase</fullName>
    </alternativeName>
    <alternativeName>
        <fullName evidence="4">Leucyltransferase</fullName>
    </alternativeName>
    <alternativeName>
        <fullName evidence="4">Phenyalanyltransferase</fullName>
    </alternativeName>
</protein>
<keyword evidence="1 4" id="KW-0963">Cytoplasm</keyword>
<dbReference type="HAMAP" id="MF_00688">
    <property type="entry name" value="Leu_Phe_trans"/>
    <property type="match status" value="1"/>
</dbReference>
<dbReference type="EMBL" id="JBBKXY010000003">
    <property type="protein sequence ID" value="MFD3294176.1"/>
    <property type="molecule type" value="Genomic_DNA"/>
</dbReference>
<dbReference type="PANTHER" id="PTHR30098:SF2">
    <property type="entry name" value="LEUCYL_PHENYLALANYL-TRNA--PROTEIN TRANSFERASE"/>
    <property type="match status" value="1"/>
</dbReference>
<dbReference type="Gene3D" id="3.40.630.70">
    <property type="entry name" value="Leucyl/phenylalanyl-tRNA-protein transferase, C-terminal domain"/>
    <property type="match status" value="1"/>
</dbReference>
<evidence type="ECO:0000313" key="6">
    <source>
        <dbReference type="Proteomes" id="UP001598112"/>
    </source>
</evidence>
<evidence type="ECO:0000256" key="2">
    <source>
        <dbReference type="ARBA" id="ARBA00022679"/>
    </source>
</evidence>
<dbReference type="NCBIfam" id="TIGR00667">
    <property type="entry name" value="aat"/>
    <property type="match status" value="1"/>
</dbReference>
<comment type="catalytic activity">
    <reaction evidence="4">
        <text>L-phenylalanyl-tRNA(Phe) + an N-terminal L-alpha-aminoacyl-[protein] = an N-terminal L-phenylalanyl-L-alpha-aminoacyl-[protein] + tRNA(Phe)</text>
        <dbReference type="Rhea" id="RHEA:43632"/>
        <dbReference type="Rhea" id="RHEA-COMP:9668"/>
        <dbReference type="Rhea" id="RHEA-COMP:9699"/>
        <dbReference type="Rhea" id="RHEA-COMP:10636"/>
        <dbReference type="Rhea" id="RHEA-COMP:10637"/>
        <dbReference type="ChEBI" id="CHEBI:78442"/>
        <dbReference type="ChEBI" id="CHEBI:78531"/>
        <dbReference type="ChEBI" id="CHEBI:78597"/>
        <dbReference type="ChEBI" id="CHEBI:83561"/>
        <dbReference type="EC" id="2.3.2.6"/>
    </reaction>
</comment>
<dbReference type="InterPro" id="IPR042221">
    <property type="entry name" value="Leu/Phe-tRNA_Trfase_N"/>
</dbReference>
<keyword evidence="2 4" id="KW-0808">Transferase</keyword>
<keyword evidence="3 4" id="KW-0012">Acyltransferase</keyword>
<comment type="function">
    <text evidence="4">Functions in the N-end rule pathway of protein degradation where it conjugates Leu, Phe and, less efficiently, Met from aminoacyl-tRNAs to the N-termini of proteins containing an N-terminal arginine or lysine.</text>
</comment>
<evidence type="ECO:0000313" key="5">
    <source>
        <dbReference type="EMBL" id="MFD3294176.1"/>
    </source>
</evidence>
<dbReference type="InterPro" id="IPR042203">
    <property type="entry name" value="Leu/Phe-tRNA_Trfase_C"/>
</dbReference>
<dbReference type="Pfam" id="PF03588">
    <property type="entry name" value="Leu_Phe_trans"/>
    <property type="match status" value="1"/>
</dbReference>
<name>A0ABW6D7G9_9BACT</name>
<organism evidence="5 6">
    <name type="scientific">Aquirufa originis</name>
    <dbReference type="NCBI Taxonomy" id="3096514"/>
    <lineage>
        <taxon>Bacteria</taxon>
        <taxon>Pseudomonadati</taxon>
        <taxon>Bacteroidota</taxon>
        <taxon>Cytophagia</taxon>
        <taxon>Cytophagales</taxon>
        <taxon>Flectobacillaceae</taxon>
        <taxon>Aquirufa</taxon>
    </lineage>
</organism>
<comment type="subcellular location">
    <subcellularLocation>
        <location evidence="4">Cytoplasm</location>
    </subcellularLocation>
</comment>
<dbReference type="Gene3D" id="3.30.70.3550">
    <property type="entry name" value="Leucyl/phenylalanyl-tRNA-protein transferase, N-terminal domain"/>
    <property type="match status" value="1"/>
</dbReference>
<sequence>MEASTPLTAETLVYAYASGMFPMAEETGEIFWYSPDPRAIIPIQSYKPAKSLKPIINQKRFEIRVDTCFEQVMRNCALPRPTEDETWISEELIAAYTELHRMGLAHSVEAWQEDKLVGGLYGVSLGAVFFGESMFSFVSNSSKVAFHYLIQILREQNYQLLDSQFMNDNVLRYGAINIPRSAYIKRLAKALKSTCDFQKPTI</sequence>
<comment type="catalytic activity">
    <reaction evidence="4">
        <text>N-terminal L-lysyl-[protein] + L-leucyl-tRNA(Leu) = N-terminal L-leucyl-L-lysyl-[protein] + tRNA(Leu) + H(+)</text>
        <dbReference type="Rhea" id="RHEA:12340"/>
        <dbReference type="Rhea" id="RHEA-COMP:9613"/>
        <dbReference type="Rhea" id="RHEA-COMP:9622"/>
        <dbReference type="Rhea" id="RHEA-COMP:12670"/>
        <dbReference type="Rhea" id="RHEA-COMP:12671"/>
        <dbReference type="ChEBI" id="CHEBI:15378"/>
        <dbReference type="ChEBI" id="CHEBI:65249"/>
        <dbReference type="ChEBI" id="CHEBI:78442"/>
        <dbReference type="ChEBI" id="CHEBI:78494"/>
        <dbReference type="ChEBI" id="CHEBI:133043"/>
        <dbReference type="EC" id="2.3.2.6"/>
    </reaction>
</comment>
<dbReference type="EC" id="2.3.2.6" evidence="4"/>
<dbReference type="Proteomes" id="UP001598112">
    <property type="component" value="Unassembled WGS sequence"/>
</dbReference>
<dbReference type="PANTHER" id="PTHR30098">
    <property type="entry name" value="LEUCYL/PHENYLALANYL-TRNA--PROTEIN TRANSFERASE"/>
    <property type="match status" value="1"/>
</dbReference>
<comment type="similarity">
    <text evidence="4">Belongs to the L/F-transferase family.</text>
</comment>
<gene>
    <name evidence="4 5" type="primary">aat</name>
    <name evidence="5" type="ORF">SKC35_10790</name>
</gene>
<dbReference type="SUPFAM" id="SSF55729">
    <property type="entry name" value="Acyl-CoA N-acyltransferases (Nat)"/>
    <property type="match status" value="1"/>
</dbReference>